<accession>A0ABR7QQA1</accession>
<proteinExistence type="predicted"/>
<dbReference type="RefSeq" id="WP_187585912.1">
    <property type="nucleotide sequence ID" value="NZ_JACLHY010000016.1"/>
</dbReference>
<reference evidence="1 2" key="1">
    <citation type="submission" date="2020-08" db="EMBL/GenBank/DDBJ databases">
        <title>Arenibacter gaetbuli sp. nov., isolated from a sand dune.</title>
        <authorList>
            <person name="Park S."/>
            <person name="Yoon J.-H."/>
        </authorList>
    </citation>
    <scope>NUCLEOTIDE SEQUENCE [LARGE SCALE GENOMIC DNA]</scope>
    <source>
        <strain evidence="1 2">BSSL-BM3</strain>
    </source>
</reference>
<evidence type="ECO:0000313" key="1">
    <source>
        <dbReference type="EMBL" id="MBC8769259.1"/>
    </source>
</evidence>
<organism evidence="1 2">
    <name type="scientific">Arenibacter arenosicollis</name>
    <dbReference type="NCBI Taxonomy" id="2762274"/>
    <lineage>
        <taxon>Bacteria</taxon>
        <taxon>Pseudomonadati</taxon>
        <taxon>Bacteroidota</taxon>
        <taxon>Flavobacteriia</taxon>
        <taxon>Flavobacteriales</taxon>
        <taxon>Flavobacteriaceae</taxon>
        <taxon>Arenibacter</taxon>
    </lineage>
</organism>
<dbReference type="Proteomes" id="UP000618952">
    <property type="component" value="Unassembled WGS sequence"/>
</dbReference>
<protein>
    <submittedName>
        <fullName evidence="1">Uncharacterized protein</fullName>
    </submittedName>
</protein>
<comment type="caution">
    <text evidence="1">The sequence shown here is derived from an EMBL/GenBank/DDBJ whole genome shotgun (WGS) entry which is preliminary data.</text>
</comment>
<keyword evidence="2" id="KW-1185">Reference proteome</keyword>
<evidence type="ECO:0000313" key="2">
    <source>
        <dbReference type="Proteomes" id="UP000618952"/>
    </source>
</evidence>
<name>A0ABR7QQA1_9FLAO</name>
<dbReference type="EMBL" id="JACLHY010000016">
    <property type="protein sequence ID" value="MBC8769259.1"/>
    <property type="molecule type" value="Genomic_DNA"/>
</dbReference>
<sequence length="86" mass="9608">MQPKLRISLMEKSIECNNGEYPMFCLRPTSGRQACLPKTGLLAEGRDRDGIPVAVPGVYFVSPNYVFGSFLICFVTYVAPEDELFI</sequence>
<gene>
    <name evidence="1" type="ORF">H4O18_14780</name>
</gene>